<evidence type="ECO:0000313" key="4">
    <source>
        <dbReference type="EMBL" id="MBV2360055.1"/>
    </source>
</evidence>
<dbReference type="Proteomes" id="UP001166293">
    <property type="component" value="Unassembled WGS sequence"/>
</dbReference>
<comment type="similarity">
    <text evidence="3">Belongs to the metallo-dependent hydrolases superfamily. NagA family.</text>
</comment>
<dbReference type="NCBIfam" id="TIGR00221">
    <property type="entry name" value="nagA"/>
    <property type="match status" value="1"/>
</dbReference>
<accession>A0ABS6N7R0</accession>
<dbReference type="EC" id="3.5.1.25" evidence="4"/>
<evidence type="ECO:0000256" key="3">
    <source>
        <dbReference type="PIRNR" id="PIRNR038994"/>
    </source>
</evidence>
<gene>
    <name evidence="4" type="primary">nagA</name>
    <name evidence="4" type="ORF">KUH32_09740</name>
</gene>
<organism evidence="4 5">
    <name type="scientific">Thalassococcus arenae</name>
    <dbReference type="NCBI Taxonomy" id="2851652"/>
    <lineage>
        <taxon>Bacteria</taxon>
        <taxon>Pseudomonadati</taxon>
        <taxon>Pseudomonadota</taxon>
        <taxon>Alphaproteobacteria</taxon>
        <taxon>Rhodobacterales</taxon>
        <taxon>Roseobacteraceae</taxon>
        <taxon>Thalassococcus</taxon>
    </lineage>
</organism>
<dbReference type="PIRSF" id="PIRSF038994">
    <property type="entry name" value="NagA"/>
    <property type="match status" value="1"/>
</dbReference>
<dbReference type="InterPro" id="IPR003764">
    <property type="entry name" value="GlcNAc_6-P_deAcase"/>
</dbReference>
<dbReference type="RefSeq" id="WP_217777829.1">
    <property type="nucleotide sequence ID" value="NZ_JAHRWL010000001.1"/>
</dbReference>
<proteinExistence type="inferred from homology"/>
<dbReference type="Pfam" id="PF22643">
    <property type="entry name" value="NagA_N"/>
    <property type="match status" value="1"/>
</dbReference>
<keyword evidence="5" id="KW-1185">Reference proteome</keyword>
<keyword evidence="3" id="KW-0119">Carbohydrate metabolism</keyword>
<evidence type="ECO:0000256" key="2">
    <source>
        <dbReference type="ARBA" id="ARBA00022801"/>
    </source>
</evidence>
<keyword evidence="1" id="KW-0479">Metal-binding</keyword>
<name>A0ABS6N7R0_9RHOB</name>
<dbReference type="GO" id="GO:0008448">
    <property type="term" value="F:N-acetylglucosamine-6-phosphate deacetylase activity"/>
    <property type="evidence" value="ECO:0007669"/>
    <property type="project" value="UniProtKB-EC"/>
</dbReference>
<sequence length="390" mass="39290">MSLAALTGARVFDGADWHDDTAVLIAEGHVAGLVPAGDLPQGAARHALEGGTLAPGFVDLQVNGGAGRMIAAGMDVAALRAIAAAHARLGATTILPTLITDAPQATRAVIDTVADALARGVPGLAGLHLEGPHLDPRRHGAHDAALIRPMTGDDLALYLQAAARLPVLKITLAPEAATADQIGALARAGVIVSLGHSGCTHAQARQATDAGARLVTHLFNAMSQLGSREPGLVGAALADGRLSAGLIADLVHVHPDTIRAALAAKTAPGQVFLVSDAMAVAGTDLDDFRLGGRRILRRAGQLTLEDGTLAGADLDLAKAVRNLVQVVGVPPGPALAMATAIPGGLVGTGGRIVPGGTADLVHLDGDLRVTRVWQAGAMVSGVAQPGKDDR</sequence>
<evidence type="ECO:0000256" key="1">
    <source>
        <dbReference type="ARBA" id="ARBA00022723"/>
    </source>
</evidence>
<dbReference type="PANTHER" id="PTHR11113:SF14">
    <property type="entry name" value="N-ACETYLGLUCOSAMINE-6-PHOSPHATE DEACETYLASE"/>
    <property type="match status" value="1"/>
</dbReference>
<dbReference type="EMBL" id="JAHRWL010000001">
    <property type="protein sequence ID" value="MBV2360055.1"/>
    <property type="molecule type" value="Genomic_DNA"/>
</dbReference>
<protein>
    <submittedName>
        <fullName evidence="4">N-acetylglucosamine-6-phosphate deacetylase</fullName>
        <ecNumber evidence="4">3.5.1.25</ecNumber>
    </submittedName>
</protein>
<dbReference type="PANTHER" id="PTHR11113">
    <property type="entry name" value="N-ACETYLGLUCOSAMINE-6-PHOSPHATE DEACETYLASE"/>
    <property type="match status" value="1"/>
</dbReference>
<comment type="caution">
    <text evidence="4">The sequence shown here is derived from an EMBL/GenBank/DDBJ whole genome shotgun (WGS) entry which is preliminary data.</text>
</comment>
<evidence type="ECO:0000313" key="5">
    <source>
        <dbReference type="Proteomes" id="UP001166293"/>
    </source>
</evidence>
<keyword evidence="2 3" id="KW-0378">Hydrolase</keyword>
<reference evidence="4" key="1">
    <citation type="submission" date="2021-06" db="EMBL/GenBank/DDBJ databases">
        <title>Thalassococcus sp. CAU 1522 isolated from sea sand, Republic of Korea.</title>
        <authorList>
            <person name="Kim W."/>
        </authorList>
    </citation>
    <scope>NUCLEOTIDE SEQUENCE</scope>
    <source>
        <strain evidence="4">CAU 1522</strain>
    </source>
</reference>